<evidence type="ECO:0000313" key="2">
    <source>
        <dbReference type="EMBL" id="THU95300.1"/>
    </source>
</evidence>
<dbReference type="Proteomes" id="UP000297245">
    <property type="component" value="Unassembled WGS sequence"/>
</dbReference>
<accession>A0A4S8M0A0</accession>
<dbReference type="EMBL" id="ML179203">
    <property type="protein sequence ID" value="THU95300.1"/>
    <property type="molecule type" value="Genomic_DNA"/>
</dbReference>
<keyword evidence="3" id="KW-1185">Reference proteome</keyword>
<reference evidence="2 3" key="1">
    <citation type="journal article" date="2019" name="Nat. Ecol. Evol.">
        <title>Megaphylogeny resolves global patterns of mushroom evolution.</title>
        <authorList>
            <person name="Varga T."/>
            <person name="Krizsan K."/>
            <person name="Foldi C."/>
            <person name="Dima B."/>
            <person name="Sanchez-Garcia M."/>
            <person name="Sanchez-Ramirez S."/>
            <person name="Szollosi G.J."/>
            <person name="Szarkandi J.G."/>
            <person name="Papp V."/>
            <person name="Albert L."/>
            <person name="Andreopoulos W."/>
            <person name="Angelini C."/>
            <person name="Antonin V."/>
            <person name="Barry K.W."/>
            <person name="Bougher N.L."/>
            <person name="Buchanan P."/>
            <person name="Buyck B."/>
            <person name="Bense V."/>
            <person name="Catcheside P."/>
            <person name="Chovatia M."/>
            <person name="Cooper J."/>
            <person name="Damon W."/>
            <person name="Desjardin D."/>
            <person name="Finy P."/>
            <person name="Geml J."/>
            <person name="Haridas S."/>
            <person name="Hughes K."/>
            <person name="Justo A."/>
            <person name="Karasinski D."/>
            <person name="Kautmanova I."/>
            <person name="Kiss B."/>
            <person name="Kocsube S."/>
            <person name="Kotiranta H."/>
            <person name="LaButti K.M."/>
            <person name="Lechner B.E."/>
            <person name="Liimatainen K."/>
            <person name="Lipzen A."/>
            <person name="Lukacs Z."/>
            <person name="Mihaltcheva S."/>
            <person name="Morgado L.N."/>
            <person name="Niskanen T."/>
            <person name="Noordeloos M.E."/>
            <person name="Ohm R.A."/>
            <person name="Ortiz-Santana B."/>
            <person name="Ovrebo C."/>
            <person name="Racz N."/>
            <person name="Riley R."/>
            <person name="Savchenko A."/>
            <person name="Shiryaev A."/>
            <person name="Soop K."/>
            <person name="Spirin V."/>
            <person name="Szebenyi C."/>
            <person name="Tomsovsky M."/>
            <person name="Tulloss R.E."/>
            <person name="Uehling J."/>
            <person name="Grigoriev I.V."/>
            <person name="Vagvolgyi C."/>
            <person name="Papp T."/>
            <person name="Martin F.M."/>
            <person name="Miettinen O."/>
            <person name="Hibbett D.S."/>
            <person name="Nagy L.G."/>
        </authorList>
    </citation>
    <scope>NUCLEOTIDE SEQUENCE [LARGE SCALE GENOMIC DNA]</scope>
    <source>
        <strain evidence="2 3">CBS 962.96</strain>
    </source>
</reference>
<feature type="region of interest" description="Disordered" evidence="1">
    <location>
        <begin position="1"/>
        <end position="25"/>
    </location>
</feature>
<name>A0A4S8M0A0_DENBC</name>
<dbReference type="OrthoDB" id="2836053at2759"/>
<gene>
    <name evidence="2" type="ORF">K435DRAFT_859687</name>
</gene>
<organism evidence="2 3">
    <name type="scientific">Dendrothele bispora (strain CBS 962.96)</name>
    <dbReference type="NCBI Taxonomy" id="1314807"/>
    <lineage>
        <taxon>Eukaryota</taxon>
        <taxon>Fungi</taxon>
        <taxon>Dikarya</taxon>
        <taxon>Basidiomycota</taxon>
        <taxon>Agaricomycotina</taxon>
        <taxon>Agaricomycetes</taxon>
        <taxon>Agaricomycetidae</taxon>
        <taxon>Agaricales</taxon>
        <taxon>Agaricales incertae sedis</taxon>
        <taxon>Dendrothele</taxon>
    </lineage>
</organism>
<proteinExistence type="predicted"/>
<protein>
    <submittedName>
        <fullName evidence="2">Uncharacterized protein</fullName>
    </submittedName>
</protein>
<dbReference type="AlphaFoldDB" id="A0A4S8M0A0"/>
<evidence type="ECO:0000313" key="3">
    <source>
        <dbReference type="Proteomes" id="UP000297245"/>
    </source>
</evidence>
<sequence>MLYKLQGPLPVESEGRQQDDNSSPMLLPNVRRLDIKFHNILPSRYDISRTFAAIRKTGLYRSVVHLEIEYDWNPETPRCVLTELSSFSEIERMERLRNGIVPKHTDLEDAYYWSRIDWNDSWKTSWTAQVQDEFRMAGYDFDSLKDAMVIPNWLRVLRIYGVSGFVMGKIVPDLGLVDHVRRSKLDDDEGLDRLQLVELRTDVCTNFLELNVDNSCRVRVEHDYGRLFDTWSDWGDEDLKVLCYFHHGRLELGYNRAYYYSKGHRKLKKKFLPNQHTPNPEPKLPPELLHLIIEQAWHLPFTKSSRIHFMTCSTLVNRTWLKLFILTSFKDLFFPCAAYFDWIFSTVVLGHSKVITPLLLGSNPAELLHTLCHSLTFYMEDSRDRFLSSCSMYCHHGYIRGCTDPLLFPMLYKLQGPLPMGSKGRQQDYNSSPMLLPNVQRLDIKFYNIVPSRYDLPRTFAAIHTTGLYRSVVHLEIEYDWNPETPRCVLTELSSFSEIERMERLRNGIISKHTDLEDAYYWSSIEWNDSRRRSWTAQVQDEFRLAGYDFDSLKDAIAIPNWLRVLRIYGVSGFVMRKLVSDLGLVDHARRSKLDDDEGSGRLQLVELRTDVCTNFLEPNVDNSCRVQVEHDYGRLFDTWSDWGDEDLKVLCYFHHGRLDYNKAYYYSRGHHKVKNVEIRVDDQNGEMRDKTQLGPYMQTIVNGFSLYKIKAPNE</sequence>
<evidence type="ECO:0000256" key="1">
    <source>
        <dbReference type="SAM" id="MobiDB-lite"/>
    </source>
</evidence>